<accession>A0A0J7KC82</accession>
<keyword evidence="2" id="KW-1185">Reference proteome</keyword>
<sequence>MATVTLATAALAKEKVWFDKPSYDRAERQYFEKMAK</sequence>
<organism evidence="1 2">
    <name type="scientific">Lasius niger</name>
    <name type="common">Black garden ant</name>
    <dbReference type="NCBI Taxonomy" id="67767"/>
    <lineage>
        <taxon>Eukaryota</taxon>
        <taxon>Metazoa</taxon>
        <taxon>Ecdysozoa</taxon>
        <taxon>Arthropoda</taxon>
        <taxon>Hexapoda</taxon>
        <taxon>Insecta</taxon>
        <taxon>Pterygota</taxon>
        <taxon>Neoptera</taxon>
        <taxon>Endopterygota</taxon>
        <taxon>Hymenoptera</taxon>
        <taxon>Apocrita</taxon>
        <taxon>Aculeata</taxon>
        <taxon>Formicoidea</taxon>
        <taxon>Formicidae</taxon>
        <taxon>Formicinae</taxon>
        <taxon>Lasius</taxon>
        <taxon>Lasius</taxon>
    </lineage>
</organism>
<protein>
    <submittedName>
        <fullName evidence="1">Elongation factor 1-delta</fullName>
    </submittedName>
</protein>
<dbReference type="PaxDb" id="67767-A0A0J7KC82"/>
<feature type="non-terminal residue" evidence="1">
    <location>
        <position position="36"/>
    </location>
</feature>
<dbReference type="EMBL" id="LBMM01009852">
    <property type="protein sequence ID" value="KMQ87841.1"/>
    <property type="molecule type" value="Genomic_DNA"/>
</dbReference>
<keyword evidence="1" id="KW-0251">Elongation factor</keyword>
<dbReference type="GO" id="GO:0003746">
    <property type="term" value="F:translation elongation factor activity"/>
    <property type="evidence" value="ECO:0007669"/>
    <property type="project" value="UniProtKB-KW"/>
</dbReference>
<proteinExistence type="predicted"/>
<evidence type="ECO:0000313" key="1">
    <source>
        <dbReference type="EMBL" id="KMQ87841.1"/>
    </source>
</evidence>
<name>A0A0J7KC82_LASNI</name>
<gene>
    <name evidence="1" type="ORF">RF55_12778</name>
</gene>
<evidence type="ECO:0000313" key="2">
    <source>
        <dbReference type="Proteomes" id="UP000036403"/>
    </source>
</evidence>
<dbReference type="AlphaFoldDB" id="A0A0J7KC82"/>
<reference evidence="1 2" key="1">
    <citation type="submission" date="2015-04" db="EMBL/GenBank/DDBJ databases">
        <title>Lasius niger genome sequencing.</title>
        <authorList>
            <person name="Konorov E.A."/>
            <person name="Nikitin M.A."/>
            <person name="Kirill M.V."/>
            <person name="Chang P."/>
        </authorList>
    </citation>
    <scope>NUCLEOTIDE SEQUENCE [LARGE SCALE GENOMIC DNA]</scope>
    <source>
        <tissue evidence="1">Whole</tissue>
    </source>
</reference>
<dbReference type="Proteomes" id="UP000036403">
    <property type="component" value="Unassembled WGS sequence"/>
</dbReference>
<keyword evidence="1" id="KW-0648">Protein biosynthesis</keyword>
<comment type="caution">
    <text evidence="1">The sequence shown here is derived from an EMBL/GenBank/DDBJ whole genome shotgun (WGS) entry which is preliminary data.</text>
</comment>